<evidence type="ECO:0000313" key="1">
    <source>
        <dbReference type="EMBL" id="KAG8185605.1"/>
    </source>
</evidence>
<reference evidence="1 2" key="1">
    <citation type="journal article" date="2022" name="Nat. Ecol. Evol.">
        <title>A masculinizing supergene underlies an exaggerated male reproductive morph in a spider.</title>
        <authorList>
            <person name="Hendrickx F."/>
            <person name="De Corte Z."/>
            <person name="Sonet G."/>
            <person name="Van Belleghem S.M."/>
            <person name="Kostlbacher S."/>
            <person name="Vangestel C."/>
        </authorList>
    </citation>
    <scope>NUCLEOTIDE SEQUENCE [LARGE SCALE GENOMIC DNA]</scope>
    <source>
        <strain evidence="1">W744_W776</strain>
    </source>
</reference>
<name>A0AAV6UN33_9ARAC</name>
<dbReference type="AlphaFoldDB" id="A0AAV6UN33"/>
<dbReference type="Proteomes" id="UP000827092">
    <property type="component" value="Unassembled WGS sequence"/>
</dbReference>
<protein>
    <submittedName>
        <fullName evidence="1">Uncharacterized protein</fullName>
    </submittedName>
</protein>
<gene>
    <name evidence="1" type="ORF">JTE90_023304</name>
</gene>
<dbReference type="EMBL" id="JAFNEN010000330">
    <property type="protein sequence ID" value="KAG8185605.1"/>
    <property type="molecule type" value="Genomic_DNA"/>
</dbReference>
<organism evidence="1 2">
    <name type="scientific">Oedothorax gibbosus</name>
    <dbReference type="NCBI Taxonomy" id="931172"/>
    <lineage>
        <taxon>Eukaryota</taxon>
        <taxon>Metazoa</taxon>
        <taxon>Ecdysozoa</taxon>
        <taxon>Arthropoda</taxon>
        <taxon>Chelicerata</taxon>
        <taxon>Arachnida</taxon>
        <taxon>Araneae</taxon>
        <taxon>Araneomorphae</taxon>
        <taxon>Entelegynae</taxon>
        <taxon>Araneoidea</taxon>
        <taxon>Linyphiidae</taxon>
        <taxon>Erigoninae</taxon>
        <taxon>Oedothorax</taxon>
    </lineage>
</organism>
<evidence type="ECO:0000313" key="2">
    <source>
        <dbReference type="Proteomes" id="UP000827092"/>
    </source>
</evidence>
<comment type="caution">
    <text evidence="1">The sequence shown here is derived from an EMBL/GenBank/DDBJ whole genome shotgun (WGS) entry which is preliminary data.</text>
</comment>
<accession>A0AAV6UN33</accession>
<keyword evidence="2" id="KW-1185">Reference proteome</keyword>
<sequence>MVNSIKGGEGGLLLSKECSRERRKSQKSGDVAFFSNAVDERAWVIDLGKVRGDGKIPRIFSLPSVRSRGDVEGVGERGWQCANEGWCNHVLWSEGSSQLRGCAHEFQNRERSMTPISGHGTYKTLEIFSESKGNGRIRSPFSTITPKE</sequence>
<proteinExistence type="predicted"/>